<protein>
    <recommendedName>
        <fullName evidence="3">Helix-turn-helix domain-containing protein</fullName>
    </recommendedName>
</protein>
<keyword evidence="2" id="KW-1185">Reference proteome</keyword>
<dbReference type="AlphaFoldDB" id="C3PIA3"/>
<dbReference type="Proteomes" id="UP000002077">
    <property type="component" value="Chromosome"/>
</dbReference>
<dbReference type="STRING" id="548476.cauri_1964"/>
<sequence>MHQVALCNTTQPTAKGYKMPEKRYMSVTSMAQMYDLSPNFIRGHINAGNLTAVNISTNAVKPAWRISIEDADDFMHFLAQQAEMQERKLLTA</sequence>
<proteinExistence type="predicted"/>
<reference evidence="1 2" key="1">
    <citation type="journal article" date="2010" name="BMC Genomics">
        <title>Complete genome sequence and lifestyle of black-pigmented Corynebacterium aurimucosum ATCC 700975 (formerly C. nigricans CN-1) isolated from a vaginal swab of a woman with spontaneous abortion.</title>
        <authorList>
            <person name="Trost E."/>
            <person name="Gotker S."/>
            <person name="Schneider J."/>
            <person name="Schneiker-Bekel S."/>
            <person name="Szczepanowski R."/>
            <person name="Tilker A."/>
            <person name="Viehoever P."/>
            <person name="Arnold W."/>
            <person name="Bekel T."/>
            <person name="Blom J."/>
            <person name="Gartemann K.H."/>
            <person name="Linke B."/>
            <person name="Goesmann A."/>
            <person name="Puhler A."/>
            <person name="Shukla S.K."/>
            <person name="Tauch A."/>
        </authorList>
    </citation>
    <scope>NUCLEOTIDE SEQUENCE [LARGE SCALE GENOMIC DNA]</scope>
    <source>
        <strain evidence="2">ATCC 700975 / DSM 44827 / CIP 107346 / CN-1</strain>
    </source>
</reference>
<dbReference type="HOGENOM" id="CLU_2681470_0_0_11"/>
<name>C3PIA3_CORA7</name>
<dbReference type="KEGG" id="car:cauri_1964"/>
<accession>C3PIA3</accession>
<organism evidence="1 2">
    <name type="scientific">Corynebacterium aurimucosum (strain ATCC 700975 / DSM 44827 / CIP 107346 / CN-1)</name>
    <name type="common">Corynebacterium nigricans</name>
    <dbReference type="NCBI Taxonomy" id="548476"/>
    <lineage>
        <taxon>Bacteria</taxon>
        <taxon>Bacillati</taxon>
        <taxon>Actinomycetota</taxon>
        <taxon>Actinomycetes</taxon>
        <taxon>Mycobacteriales</taxon>
        <taxon>Corynebacteriaceae</taxon>
        <taxon>Corynebacterium</taxon>
    </lineage>
</organism>
<gene>
    <name evidence="1" type="ordered locus">cauri_1964</name>
</gene>
<evidence type="ECO:0000313" key="2">
    <source>
        <dbReference type="Proteomes" id="UP000002077"/>
    </source>
</evidence>
<evidence type="ECO:0000313" key="1">
    <source>
        <dbReference type="EMBL" id="ACP33557.1"/>
    </source>
</evidence>
<evidence type="ECO:0008006" key="3">
    <source>
        <dbReference type="Google" id="ProtNLM"/>
    </source>
</evidence>
<dbReference type="eggNOG" id="ENOG5031Q20">
    <property type="taxonomic scope" value="Bacteria"/>
</dbReference>
<dbReference type="EMBL" id="CP001601">
    <property type="protein sequence ID" value="ACP33557.1"/>
    <property type="molecule type" value="Genomic_DNA"/>
</dbReference>